<accession>A0ABY8W2P0</accession>
<feature type="compositionally biased region" description="Low complexity" evidence="1">
    <location>
        <begin position="24"/>
        <end position="33"/>
    </location>
</feature>
<evidence type="ECO:0008006" key="4">
    <source>
        <dbReference type="Google" id="ProtNLM"/>
    </source>
</evidence>
<dbReference type="RefSeq" id="WP_285190200.1">
    <property type="nucleotide sequence ID" value="NZ_CP126981.1"/>
</dbReference>
<evidence type="ECO:0000256" key="1">
    <source>
        <dbReference type="SAM" id="MobiDB-lite"/>
    </source>
</evidence>
<gene>
    <name evidence="2" type="ORF">PT015_08535</name>
</gene>
<protein>
    <recommendedName>
        <fullName evidence="4">Secreted protein</fullName>
    </recommendedName>
</protein>
<name>A0ABY8W2P0_9MYCO</name>
<dbReference type="EMBL" id="CP126981">
    <property type="protein sequence ID" value="WIM89470.1"/>
    <property type="molecule type" value="Genomic_DNA"/>
</dbReference>
<evidence type="ECO:0000313" key="3">
    <source>
        <dbReference type="Proteomes" id="UP001236585"/>
    </source>
</evidence>
<feature type="region of interest" description="Disordered" evidence="1">
    <location>
        <begin position="24"/>
        <end position="69"/>
    </location>
</feature>
<keyword evidence="3" id="KW-1185">Reference proteome</keyword>
<reference evidence="2 3" key="1">
    <citation type="journal article" date="2023" name="Microbiol. Resour. Announc.">
        <title>Complete Genome Sequence of Mycobacterium wuenschmanii, a novel Nontuberculous Mycobacterium Isolated from a captive population of Amazon Milk Frogs.</title>
        <authorList>
            <person name="Hicks J."/>
            <person name="Zeineldin M."/>
            <person name="Ward H."/>
            <person name="Wuenschmann A."/>
            <person name="Camp P."/>
            <person name="Farrell D."/>
            <person name="Lehman K."/>
            <person name="Thacker T."/>
            <person name="Cuthbert E."/>
        </authorList>
    </citation>
    <scope>NUCLEOTIDE SEQUENCE [LARGE SCALE GENOMIC DNA]</scope>
    <source>
        <strain evidence="2 3">Wuenschmanii</strain>
    </source>
</reference>
<proteinExistence type="predicted"/>
<evidence type="ECO:0000313" key="2">
    <source>
        <dbReference type="EMBL" id="WIM89470.1"/>
    </source>
</evidence>
<sequence>MFLIAIGTGFLLLFAVLISDGISTGTARESSTSRTRESDTEAASTPSSAVRRFRPSVNRRTVDDTDLAA</sequence>
<organism evidence="2 3">
    <name type="scientific">Candidatus Mycobacterium wuenschmannii</name>
    <dbReference type="NCBI Taxonomy" id="3027808"/>
    <lineage>
        <taxon>Bacteria</taxon>
        <taxon>Bacillati</taxon>
        <taxon>Actinomycetota</taxon>
        <taxon>Actinomycetes</taxon>
        <taxon>Mycobacteriales</taxon>
        <taxon>Mycobacteriaceae</taxon>
        <taxon>Mycobacterium</taxon>
    </lineage>
</organism>
<dbReference type="Proteomes" id="UP001236585">
    <property type="component" value="Chromosome"/>
</dbReference>